<organism evidence="2 3">
    <name type="scientific">Nonomuraea wenchangensis</name>
    <dbReference type="NCBI Taxonomy" id="568860"/>
    <lineage>
        <taxon>Bacteria</taxon>
        <taxon>Bacillati</taxon>
        <taxon>Actinomycetota</taxon>
        <taxon>Actinomycetes</taxon>
        <taxon>Streptosporangiales</taxon>
        <taxon>Streptosporangiaceae</taxon>
        <taxon>Nonomuraea</taxon>
    </lineage>
</organism>
<keyword evidence="3" id="KW-1185">Reference proteome</keyword>
<evidence type="ECO:0008006" key="4">
    <source>
        <dbReference type="Google" id="ProtNLM"/>
    </source>
</evidence>
<dbReference type="RefSeq" id="WP_091089613.1">
    <property type="nucleotide sequence ID" value="NZ_FOHX01000014.1"/>
</dbReference>
<sequence>MTQKDAMEGGPDPLAVDKHLFDGDGDARENSPKAIRAVAQELRISFEAMLGNGGRPNGNINQMSTGNELGAAQIGQWNDALALAATVGSSNAGAKFAEVYQKFIDAYQSVVEAVELSAENLDRARKGNEGDA</sequence>
<protein>
    <recommendedName>
        <fullName evidence="4">Excreted virulence factor EspC, type VII ESX diderm</fullName>
    </recommendedName>
</protein>
<dbReference type="OrthoDB" id="3530875at2"/>
<reference evidence="2 3" key="1">
    <citation type="submission" date="2016-10" db="EMBL/GenBank/DDBJ databases">
        <authorList>
            <person name="de Groot N.N."/>
        </authorList>
    </citation>
    <scope>NUCLEOTIDE SEQUENCE [LARGE SCALE GENOMIC DNA]</scope>
    <source>
        <strain evidence="2 3">CGMCC 4.5598</strain>
    </source>
</reference>
<name>A0A1I0L9X6_9ACTN</name>
<gene>
    <name evidence="2" type="ORF">SAMN05421811_11417</name>
</gene>
<proteinExistence type="predicted"/>
<dbReference type="STRING" id="568860.SAMN05421811_11417"/>
<accession>A0A1I0L9X6</accession>
<dbReference type="AlphaFoldDB" id="A0A1I0L9X6"/>
<feature type="compositionally biased region" description="Basic and acidic residues" evidence="1">
    <location>
        <begin position="15"/>
        <end position="29"/>
    </location>
</feature>
<dbReference type="EMBL" id="FOHX01000014">
    <property type="protein sequence ID" value="SEU36854.1"/>
    <property type="molecule type" value="Genomic_DNA"/>
</dbReference>
<evidence type="ECO:0000313" key="3">
    <source>
        <dbReference type="Proteomes" id="UP000199361"/>
    </source>
</evidence>
<feature type="region of interest" description="Disordered" evidence="1">
    <location>
        <begin position="1"/>
        <end position="29"/>
    </location>
</feature>
<evidence type="ECO:0000256" key="1">
    <source>
        <dbReference type="SAM" id="MobiDB-lite"/>
    </source>
</evidence>
<dbReference type="Proteomes" id="UP000199361">
    <property type="component" value="Unassembled WGS sequence"/>
</dbReference>
<evidence type="ECO:0000313" key="2">
    <source>
        <dbReference type="EMBL" id="SEU36854.1"/>
    </source>
</evidence>